<dbReference type="Pfam" id="PF10651">
    <property type="entry name" value="BppU_N"/>
    <property type="match status" value="1"/>
</dbReference>
<accession>A0ABW8SMW8</accession>
<evidence type="ECO:0000259" key="2">
    <source>
        <dbReference type="Pfam" id="PF19789"/>
    </source>
</evidence>
<proteinExistence type="predicted"/>
<organism evidence="3 4">
    <name type="scientific">Candidatus Clostridium eludens</name>
    <dbReference type="NCBI Taxonomy" id="3381663"/>
    <lineage>
        <taxon>Bacteria</taxon>
        <taxon>Bacillati</taxon>
        <taxon>Bacillota</taxon>
        <taxon>Clostridia</taxon>
        <taxon>Eubacteriales</taxon>
        <taxon>Clostridiaceae</taxon>
        <taxon>Clostridium</taxon>
    </lineage>
</organism>
<sequence>MSQSISNLAVGDKIKLGNYQVESETEAPIVWVVADKNHDGYPSNSVTLVAEKIIDLRGLDAGEAGNADSNRVSGGNNRYRTSNLRQWLNSNGAADEWFTPQNLTDGTTDTNNHDAVPIDSNFYQATGYASKKGFLNCFSGSELSKILNTDLIVVKNTVTDGGGSEVITDKIFLLSTTEVGLADENGIAEGIVLSLFSTSSNRISTLTQQAFSNTKNGSGSKPSIVTNPWHWWVRTLVGGTSYVSRMVKENGSLDGTPAKVGEAGLRPALNIDNTVLVSDTLDSDGAYTLILPISQAINIDTKRTSIQSVDTPIDSKRVIGNSKAIMVDTRRIVNPVQIITADTKRQVFGTVTNKFDTLRNLKKLVTILIDTKRKVLPSQTINIDAIRKIKVIQTASIDTKRINQFIQNFRIDTKRIALFFNFTNKAIKKCDLQMDLMYAAANDPIKITQNDFGAVVFSIAITANGESVNLIGNSINIVIDNKNNVGICNIVDAINGVVEYKLTQKDTAILGVHQFALELITADSRVTTEKAKYTVIADLNS</sequence>
<dbReference type="InterPro" id="IPR046240">
    <property type="entry name" value="DUF6273"/>
</dbReference>
<dbReference type="InterPro" id="IPR018913">
    <property type="entry name" value="BppU_N"/>
</dbReference>
<dbReference type="Gene3D" id="2.60.40.3350">
    <property type="match status" value="1"/>
</dbReference>
<evidence type="ECO:0000313" key="3">
    <source>
        <dbReference type="EMBL" id="MFL0197395.1"/>
    </source>
</evidence>
<evidence type="ECO:0000259" key="1">
    <source>
        <dbReference type="Pfam" id="PF10651"/>
    </source>
</evidence>
<gene>
    <name evidence="3" type="ORF">ACJDU8_17770</name>
</gene>
<dbReference type="Pfam" id="PF19789">
    <property type="entry name" value="DUF6273"/>
    <property type="match status" value="1"/>
</dbReference>
<evidence type="ECO:0000313" key="4">
    <source>
        <dbReference type="Proteomes" id="UP001623660"/>
    </source>
</evidence>
<comment type="caution">
    <text evidence="3">The sequence shown here is derived from an EMBL/GenBank/DDBJ whole genome shotgun (WGS) entry which is preliminary data.</text>
</comment>
<protein>
    <submittedName>
        <fullName evidence="3">DUF6273 domain-containing protein</fullName>
    </submittedName>
</protein>
<dbReference type="EMBL" id="JBJHZX010000029">
    <property type="protein sequence ID" value="MFL0197395.1"/>
    <property type="molecule type" value="Genomic_DNA"/>
</dbReference>
<feature type="domain" description="DUF6273" evidence="2">
    <location>
        <begin position="44"/>
        <end position="272"/>
    </location>
</feature>
<feature type="domain" description="BppU N-terminal" evidence="1">
    <location>
        <begin position="441"/>
        <end position="539"/>
    </location>
</feature>
<reference evidence="3 4" key="1">
    <citation type="submission" date="2024-11" db="EMBL/GenBank/DDBJ databases">
        <authorList>
            <person name="Heng Y.C."/>
            <person name="Lim A.C.H."/>
            <person name="Lee J.K.Y."/>
            <person name="Kittelmann S."/>
        </authorList>
    </citation>
    <scope>NUCLEOTIDE SEQUENCE [LARGE SCALE GENOMIC DNA]</scope>
    <source>
        <strain evidence="3 4">WILCCON 0269</strain>
    </source>
</reference>
<dbReference type="RefSeq" id="WP_406793500.1">
    <property type="nucleotide sequence ID" value="NZ_JBJHZX010000029.1"/>
</dbReference>
<dbReference type="Proteomes" id="UP001623660">
    <property type="component" value="Unassembled WGS sequence"/>
</dbReference>
<keyword evidence="4" id="KW-1185">Reference proteome</keyword>
<name>A0ABW8SMW8_9CLOT</name>